<dbReference type="InterPro" id="IPR003034">
    <property type="entry name" value="SAP_dom"/>
</dbReference>
<dbReference type="InterPro" id="IPR052055">
    <property type="entry name" value="Hepadnavirus_pol/RT"/>
</dbReference>
<protein>
    <recommendedName>
        <fullName evidence="2">SAP domain-containing protein</fullName>
    </recommendedName>
</protein>
<name>A0A409WT25_9AGAR</name>
<dbReference type="InParanoid" id="A0A409WT25"/>
<feature type="region of interest" description="Disordered" evidence="1">
    <location>
        <begin position="44"/>
        <end position="123"/>
    </location>
</feature>
<dbReference type="OrthoDB" id="2973373at2759"/>
<dbReference type="SMART" id="SM00513">
    <property type="entry name" value="SAP"/>
    <property type="match status" value="1"/>
</dbReference>
<evidence type="ECO:0000313" key="3">
    <source>
        <dbReference type="EMBL" id="PPQ81668.1"/>
    </source>
</evidence>
<evidence type="ECO:0000256" key="1">
    <source>
        <dbReference type="SAM" id="MobiDB-lite"/>
    </source>
</evidence>
<feature type="region of interest" description="Disordered" evidence="1">
    <location>
        <begin position="136"/>
        <end position="208"/>
    </location>
</feature>
<feature type="compositionally biased region" description="Polar residues" evidence="1">
    <location>
        <begin position="159"/>
        <end position="170"/>
    </location>
</feature>
<keyword evidence="4" id="KW-1185">Reference proteome</keyword>
<feature type="compositionally biased region" description="Polar residues" evidence="1">
    <location>
        <begin position="72"/>
        <end position="82"/>
    </location>
</feature>
<dbReference type="AlphaFoldDB" id="A0A409WT25"/>
<dbReference type="SUPFAM" id="SSF56672">
    <property type="entry name" value="DNA/RNA polymerases"/>
    <property type="match status" value="1"/>
</dbReference>
<evidence type="ECO:0000259" key="2">
    <source>
        <dbReference type="PROSITE" id="PS50800"/>
    </source>
</evidence>
<dbReference type="EMBL" id="NHTK01005252">
    <property type="protein sequence ID" value="PPQ81668.1"/>
    <property type="molecule type" value="Genomic_DNA"/>
</dbReference>
<evidence type="ECO:0000313" key="4">
    <source>
        <dbReference type="Proteomes" id="UP000284842"/>
    </source>
</evidence>
<reference evidence="3 4" key="1">
    <citation type="journal article" date="2018" name="Evol. Lett.">
        <title>Horizontal gene cluster transfer increased hallucinogenic mushroom diversity.</title>
        <authorList>
            <person name="Reynolds H.T."/>
            <person name="Vijayakumar V."/>
            <person name="Gluck-Thaler E."/>
            <person name="Korotkin H.B."/>
            <person name="Matheny P.B."/>
            <person name="Slot J.C."/>
        </authorList>
    </citation>
    <scope>NUCLEOTIDE SEQUENCE [LARGE SCALE GENOMIC DNA]</scope>
    <source>
        <strain evidence="3 4">2629</strain>
    </source>
</reference>
<dbReference type="InterPro" id="IPR043502">
    <property type="entry name" value="DNA/RNA_pol_sf"/>
</dbReference>
<feature type="compositionally biased region" description="Polar residues" evidence="1">
    <location>
        <begin position="188"/>
        <end position="202"/>
    </location>
</feature>
<dbReference type="STRING" id="181874.A0A409WT25"/>
<gene>
    <name evidence="3" type="ORF">CVT24_002936</name>
</gene>
<accession>A0A409WT25</accession>
<dbReference type="Proteomes" id="UP000284842">
    <property type="component" value="Unassembled WGS sequence"/>
</dbReference>
<dbReference type="Gene3D" id="3.10.10.10">
    <property type="entry name" value="HIV Type 1 Reverse Transcriptase, subunit A, domain 1"/>
    <property type="match status" value="1"/>
</dbReference>
<feature type="domain" description="SAP" evidence="2">
    <location>
        <begin position="8"/>
        <end position="42"/>
    </location>
</feature>
<dbReference type="Gene3D" id="3.30.70.270">
    <property type="match status" value="1"/>
</dbReference>
<comment type="caution">
    <text evidence="3">The sequence shown here is derived from an EMBL/GenBank/DDBJ whole genome shotgun (WGS) entry which is preliminary data.</text>
</comment>
<dbReference type="InterPro" id="IPR043128">
    <property type="entry name" value="Rev_trsase/Diguanyl_cyclase"/>
</dbReference>
<organism evidence="3 4">
    <name type="scientific">Panaeolus cyanescens</name>
    <dbReference type="NCBI Taxonomy" id="181874"/>
    <lineage>
        <taxon>Eukaryota</taxon>
        <taxon>Fungi</taxon>
        <taxon>Dikarya</taxon>
        <taxon>Basidiomycota</taxon>
        <taxon>Agaricomycotina</taxon>
        <taxon>Agaricomycetes</taxon>
        <taxon>Agaricomycetidae</taxon>
        <taxon>Agaricales</taxon>
        <taxon>Agaricineae</taxon>
        <taxon>Galeropsidaceae</taxon>
        <taxon>Panaeolus</taxon>
    </lineage>
</organism>
<proteinExistence type="predicted"/>
<dbReference type="PANTHER" id="PTHR33050:SF7">
    <property type="entry name" value="RIBONUCLEASE H"/>
    <property type="match status" value="1"/>
</dbReference>
<feature type="compositionally biased region" description="Polar residues" evidence="1">
    <location>
        <begin position="136"/>
        <end position="145"/>
    </location>
</feature>
<sequence>MVHIIEPVSTMLKEELKDACRQLGLPDHGTVKNLRTRLRQFARSHQELAGNPDYSGLFPGRGRGRGRAPRHQSPSNTLSYVSSDHDDEYSEFNGIDPGILGRPPSPQPSSVHVDDRTSTNTRSNTGIQAWIEGVNEGSQASTPDAQHSEIVSPHHLSRSGVSRSHTLTQGRRSRSPSRDSHRDKVFHRNQSSTRIPGASLSNAAHPPPARFRQYLKNKWSHHIPLTELTDHACAREASGKSKSASEYTITFKSDGSILAPVQSTDSTSDIDEHRIPFDQWIEAWRRLLDMIDECLPPVEAAMWRAHHDRIFNDRTRSTRWPIWREYDITIRKRAVHNKIFDPSLLDEALYKEVERQHYADESRIALSASFADLSTTSQNTVASPAWSTENPCFYLNRLDPHLTPTDATDKASPTAFLGTVSNNGVTQPTARNDTLAHSAGTQPTMPRPAHLSDLSPFLPIVSPFIADAWERALTSANLHSEFADVIDGIRYGFDMGTSTIPHSSTYIPPNHSSATINPDAILNAIYSELSHGRYSGPFNPDRLSHIIGHFRSSPLGLVPKSDGTFRLIQDFSYPRNDPSTPSVNSYIDLSTFHCDWGTFQKMVDVIITSPTGTLVATMDVDSAFRRCPITPSQQRNFVVQWGDLCYIDHCAPFGAASSGFIFGRVADAFVAILHSRGISPVLNWVDDFAISVSPIPTSSEPSNLIYPYTTNLIHDIASELGWPWKPSKCTPFSNTFRYLGFLWNISNRTVEIPEDKKQKYTTKISSWISRGKSTRREAENILGTLVHCSLALPSGRSRLPSLTHFIATFNGTRSPFIRKAPPPSVTTDLDWWHSALSSTFCGSTLKSPPQPSNISFWVDASTDWGIGVVFNDRWIAWKLKDGWKCDGRNIGWAEFVAIELGLSVAISEGHTNTHFIIHSDNQGVIYSLTKGRSRSAQQNAVLKRIDRLCSVHAIWITCKYTPSSDNLADPPSRGTPPPNIPPLTTAVTIPVEILPFVS</sequence>
<dbReference type="PANTHER" id="PTHR33050">
    <property type="entry name" value="REVERSE TRANSCRIPTASE DOMAIN-CONTAINING PROTEIN"/>
    <property type="match status" value="1"/>
</dbReference>
<dbReference type="PROSITE" id="PS50800">
    <property type="entry name" value="SAP"/>
    <property type="match status" value="1"/>
</dbReference>